<protein>
    <submittedName>
        <fullName evidence="1">Uncharacterized protein</fullName>
    </submittedName>
</protein>
<dbReference type="AlphaFoldDB" id="A0A9W9K5G0"/>
<dbReference type="Proteomes" id="UP001149165">
    <property type="component" value="Unassembled WGS sequence"/>
</dbReference>
<proteinExistence type="predicted"/>
<evidence type="ECO:0000313" key="1">
    <source>
        <dbReference type="EMBL" id="KAJ5093794.1"/>
    </source>
</evidence>
<accession>A0A9W9K5G0</accession>
<gene>
    <name evidence="1" type="ORF">N7456_009655</name>
</gene>
<organism evidence="1 2">
    <name type="scientific">Penicillium angulare</name>
    <dbReference type="NCBI Taxonomy" id="116970"/>
    <lineage>
        <taxon>Eukaryota</taxon>
        <taxon>Fungi</taxon>
        <taxon>Dikarya</taxon>
        <taxon>Ascomycota</taxon>
        <taxon>Pezizomycotina</taxon>
        <taxon>Eurotiomycetes</taxon>
        <taxon>Eurotiomycetidae</taxon>
        <taxon>Eurotiales</taxon>
        <taxon>Aspergillaceae</taxon>
        <taxon>Penicillium</taxon>
    </lineage>
</organism>
<sequence length="362" mass="42567">MSLPYDVNESPEGGGHSSLGMFCTLPVEIRLIIWEHLFKTIRQAATWNSSWNPLSIMCCSSTLHHEISHHLYRELSLHVIIHTHIFRWGVLEVHSEKFHIQCVRDIKDKIVARDRLRAFPCQKFRIPEIAVSIDAPYEGDEGRRILSAQKVTQFVDILHELPQVPRVRVALVGEWVGERRPFLDHSPLGYYQMDHQKLNRRQIFDFDVAIMPFTGLTDWDYSIPSDLHTLLFTDERVKGTFLYQFRDHDSYNISPSKHLPEEVAQKAPRERLIFRRLVDRELDQAYGENAGILQSERVQSWYEPNDSWNSQYEKQLWRDLAADFDATMMIDPELNATRMRFKTVILCHDIAYKWFAKLPHGR</sequence>
<name>A0A9W9K5G0_9EURO</name>
<dbReference type="OrthoDB" id="3940621at2759"/>
<reference evidence="1" key="2">
    <citation type="journal article" date="2023" name="IMA Fungus">
        <title>Comparative genomic study of the Penicillium genus elucidates a diverse pangenome and 15 lateral gene transfer events.</title>
        <authorList>
            <person name="Petersen C."/>
            <person name="Sorensen T."/>
            <person name="Nielsen M.R."/>
            <person name="Sondergaard T.E."/>
            <person name="Sorensen J.L."/>
            <person name="Fitzpatrick D.A."/>
            <person name="Frisvad J.C."/>
            <person name="Nielsen K.L."/>
        </authorList>
    </citation>
    <scope>NUCLEOTIDE SEQUENCE</scope>
    <source>
        <strain evidence="1">IBT 30069</strain>
    </source>
</reference>
<keyword evidence="2" id="KW-1185">Reference proteome</keyword>
<reference evidence="1" key="1">
    <citation type="submission" date="2022-11" db="EMBL/GenBank/DDBJ databases">
        <authorList>
            <person name="Petersen C."/>
        </authorList>
    </citation>
    <scope>NUCLEOTIDE SEQUENCE</scope>
    <source>
        <strain evidence="1">IBT 30069</strain>
    </source>
</reference>
<evidence type="ECO:0000313" key="2">
    <source>
        <dbReference type="Proteomes" id="UP001149165"/>
    </source>
</evidence>
<comment type="caution">
    <text evidence="1">The sequence shown here is derived from an EMBL/GenBank/DDBJ whole genome shotgun (WGS) entry which is preliminary data.</text>
</comment>
<dbReference type="EMBL" id="JAPQKH010000006">
    <property type="protein sequence ID" value="KAJ5093794.1"/>
    <property type="molecule type" value="Genomic_DNA"/>
</dbReference>